<dbReference type="GeneID" id="18930673"/>
<evidence type="ECO:0000313" key="1">
    <source>
        <dbReference type="EMBL" id="EGG01902.1"/>
    </source>
</evidence>
<dbReference type="KEGG" id="mlr:MELLADRAFT_66669"/>
<proteinExistence type="predicted"/>
<organism evidence="2">
    <name type="scientific">Melampsora larici-populina (strain 98AG31 / pathotype 3-4-7)</name>
    <name type="common">Poplar leaf rust fungus</name>
    <dbReference type="NCBI Taxonomy" id="747676"/>
    <lineage>
        <taxon>Eukaryota</taxon>
        <taxon>Fungi</taxon>
        <taxon>Dikarya</taxon>
        <taxon>Basidiomycota</taxon>
        <taxon>Pucciniomycotina</taxon>
        <taxon>Pucciniomycetes</taxon>
        <taxon>Pucciniales</taxon>
        <taxon>Melampsoraceae</taxon>
        <taxon>Melampsora</taxon>
    </lineage>
</organism>
<dbReference type="EMBL" id="GL883134">
    <property type="protein sequence ID" value="EGG01902.1"/>
    <property type="molecule type" value="Genomic_DNA"/>
</dbReference>
<accession>F4S055</accession>
<dbReference type="RefSeq" id="XP_007414736.1">
    <property type="nucleotide sequence ID" value="XM_007414674.1"/>
</dbReference>
<sequence length="310" mass="35110">MDFLRLLKPRALNQLPTNQEVPKPKKEVPKVAKVAREPLRLCIMEYADGHLIASKFKVFDEYKRTEYVGRFFLDKNQNMVIEIKNSDETRVELHLRKLATGDCTFVADHQAGVSVTLSLGNARFDRWTLRLREHKYTVTASNVGPIAILWADSDKSMIARLHSQLESVVSLVELYQTYIYPHCSVPSSGTTDNILISVWKATISSADRVNANNLRRQSIAVSSADRVNSNNVLQQSIAISSADRVNSNNLRRQSIAIYSVNRNDTTITSSSRSRMLSPEPILEEPTDWENCDPGPSNHQRCYHHIETDAK</sequence>
<protein>
    <submittedName>
        <fullName evidence="1">Uncharacterized protein</fullName>
    </submittedName>
</protein>
<dbReference type="OrthoDB" id="10629735at2759"/>
<dbReference type="HOGENOM" id="CLU_897361_0_0_1"/>
<name>F4S055_MELLP</name>
<reference evidence="2" key="1">
    <citation type="journal article" date="2011" name="Proc. Natl. Acad. Sci. U.S.A.">
        <title>Obligate biotrophy features unraveled by the genomic analysis of rust fungi.</title>
        <authorList>
            <person name="Duplessis S."/>
            <person name="Cuomo C.A."/>
            <person name="Lin Y.-C."/>
            <person name="Aerts A."/>
            <person name="Tisserant E."/>
            <person name="Veneault-Fourrey C."/>
            <person name="Joly D.L."/>
            <person name="Hacquard S."/>
            <person name="Amselem J."/>
            <person name="Cantarel B.L."/>
            <person name="Chiu R."/>
            <person name="Coutinho P.M."/>
            <person name="Feau N."/>
            <person name="Field M."/>
            <person name="Frey P."/>
            <person name="Gelhaye E."/>
            <person name="Goldberg J."/>
            <person name="Grabherr M.G."/>
            <person name="Kodira C.D."/>
            <person name="Kohler A."/>
            <person name="Kuees U."/>
            <person name="Lindquist E.A."/>
            <person name="Lucas S.M."/>
            <person name="Mago R."/>
            <person name="Mauceli E."/>
            <person name="Morin E."/>
            <person name="Murat C."/>
            <person name="Pangilinan J.L."/>
            <person name="Park R."/>
            <person name="Pearson M."/>
            <person name="Quesneville H."/>
            <person name="Rouhier N."/>
            <person name="Sakthikumar S."/>
            <person name="Salamov A.A."/>
            <person name="Schmutz J."/>
            <person name="Selles B."/>
            <person name="Shapiro H."/>
            <person name="Tanguay P."/>
            <person name="Tuskan G.A."/>
            <person name="Henrissat B."/>
            <person name="Van de Peer Y."/>
            <person name="Rouze P."/>
            <person name="Ellis J.G."/>
            <person name="Dodds P.N."/>
            <person name="Schein J.E."/>
            <person name="Zhong S."/>
            <person name="Hamelin R.C."/>
            <person name="Grigoriev I.V."/>
            <person name="Szabo L.J."/>
            <person name="Martin F."/>
        </authorList>
    </citation>
    <scope>NUCLEOTIDE SEQUENCE [LARGE SCALE GENOMIC DNA]</scope>
    <source>
        <strain evidence="2">98AG31 / pathotype 3-4-7</strain>
    </source>
</reference>
<dbReference type="AlphaFoldDB" id="F4S055"/>
<evidence type="ECO:0000313" key="2">
    <source>
        <dbReference type="Proteomes" id="UP000001072"/>
    </source>
</evidence>
<dbReference type="VEuPathDB" id="FungiDB:MELLADRAFT_66669"/>
<keyword evidence="2" id="KW-1185">Reference proteome</keyword>
<gene>
    <name evidence="1" type="ORF">MELLADRAFT_66669</name>
</gene>
<dbReference type="Proteomes" id="UP000001072">
    <property type="component" value="Unassembled WGS sequence"/>
</dbReference>
<dbReference type="InParanoid" id="F4S055"/>